<name>X1DRL8_9ZZZZ</name>
<proteinExistence type="predicted"/>
<protein>
    <submittedName>
        <fullName evidence="1">Uncharacterized protein</fullName>
    </submittedName>
</protein>
<gene>
    <name evidence="1" type="ORF">S01H4_41419</name>
</gene>
<feature type="non-terminal residue" evidence="1">
    <location>
        <position position="1"/>
    </location>
</feature>
<evidence type="ECO:0000313" key="1">
    <source>
        <dbReference type="EMBL" id="GAG99026.1"/>
    </source>
</evidence>
<dbReference type="AlphaFoldDB" id="X1DRL8"/>
<comment type="caution">
    <text evidence="1">The sequence shown here is derived from an EMBL/GenBank/DDBJ whole genome shotgun (WGS) entry which is preliminary data.</text>
</comment>
<dbReference type="EMBL" id="BART01022649">
    <property type="protein sequence ID" value="GAG99026.1"/>
    <property type="molecule type" value="Genomic_DNA"/>
</dbReference>
<organism evidence="1">
    <name type="scientific">marine sediment metagenome</name>
    <dbReference type="NCBI Taxonomy" id="412755"/>
    <lineage>
        <taxon>unclassified sequences</taxon>
        <taxon>metagenomes</taxon>
        <taxon>ecological metagenomes</taxon>
    </lineage>
</organism>
<accession>X1DRL8</accession>
<reference evidence="1" key="1">
    <citation type="journal article" date="2014" name="Front. Microbiol.">
        <title>High frequency of phylogenetically diverse reductive dehalogenase-homologous genes in deep subseafloor sedimentary metagenomes.</title>
        <authorList>
            <person name="Kawai M."/>
            <person name="Futagami T."/>
            <person name="Toyoda A."/>
            <person name="Takaki Y."/>
            <person name="Nishi S."/>
            <person name="Hori S."/>
            <person name="Arai W."/>
            <person name="Tsubouchi T."/>
            <person name="Morono Y."/>
            <person name="Uchiyama I."/>
            <person name="Ito T."/>
            <person name="Fujiyama A."/>
            <person name="Inagaki F."/>
            <person name="Takami H."/>
        </authorList>
    </citation>
    <scope>NUCLEOTIDE SEQUENCE</scope>
    <source>
        <strain evidence="1">Expedition CK06-06</strain>
    </source>
</reference>
<sequence>KYDYLKFHRDGSDFQMFHNDKPIQTLRGGKNGLAKGWD</sequence>